<name>A0A6A3GVX9_9STRA</name>
<proteinExistence type="predicted"/>
<reference evidence="3 4" key="1">
    <citation type="submission" date="2018-09" db="EMBL/GenBank/DDBJ databases">
        <title>Genomic investigation of the strawberry pathogen Phytophthora fragariae indicates pathogenicity is determined by transcriptional variation in three key races.</title>
        <authorList>
            <person name="Adams T.M."/>
            <person name="Armitage A.D."/>
            <person name="Sobczyk M.K."/>
            <person name="Bates H.J."/>
            <person name="Dunwell J.M."/>
            <person name="Nellist C.F."/>
            <person name="Harrison R.J."/>
        </authorList>
    </citation>
    <scope>NUCLEOTIDE SEQUENCE [LARGE SCALE GENOMIC DNA]</scope>
    <source>
        <strain evidence="2 3">SCRP249</strain>
        <strain evidence="1 4">SCRP324</strain>
    </source>
</reference>
<evidence type="ECO:0000313" key="3">
    <source>
        <dbReference type="Proteomes" id="UP000429607"/>
    </source>
</evidence>
<evidence type="ECO:0000313" key="1">
    <source>
        <dbReference type="EMBL" id="KAE8960320.1"/>
    </source>
</evidence>
<dbReference type="EMBL" id="QXFU01006692">
    <property type="protein sequence ID" value="KAE8960320.1"/>
    <property type="molecule type" value="Genomic_DNA"/>
</dbReference>
<evidence type="ECO:0000313" key="4">
    <source>
        <dbReference type="Proteomes" id="UP000435112"/>
    </source>
</evidence>
<dbReference type="EMBL" id="QXFV01006582">
    <property type="protein sequence ID" value="KAE8961025.1"/>
    <property type="molecule type" value="Genomic_DNA"/>
</dbReference>
<protein>
    <submittedName>
        <fullName evidence="2">Uncharacterized protein</fullName>
    </submittedName>
</protein>
<dbReference type="AlphaFoldDB" id="A0A6A3GVX9"/>
<sequence>MTRIRCLVAILPMCVVLLRLSLFSVESLLPRLRLLRTPTRLTLPPRLRSR</sequence>
<evidence type="ECO:0000313" key="2">
    <source>
        <dbReference type="EMBL" id="KAE8961025.1"/>
    </source>
</evidence>
<organism evidence="2 3">
    <name type="scientific">Phytophthora rubi</name>
    <dbReference type="NCBI Taxonomy" id="129364"/>
    <lineage>
        <taxon>Eukaryota</taxon>
        <taxon>Sar</taxon>
        <taxon>Stramenopiles</taxon>
        <taxon>Oomycota</taxon>
        <taxon>Peronosporomycetes</taxon>
        <taxon>Peronosporales</taxon>
        <taxon>Peronosporaceae</taxon>
        <taxon>Phytophthora</taxon>
    </lineage>
</organism>
<accession>A0A6A3GVX9</accession>
<dbReference type="Proteomes" id="UP000435112">
    <property type="component" value="Unassembled WGS sequence"/>
</dbReference>
<dbReference type="Proteomes" id="UP000429607">
    <property type="component" value="Unassembled WGS sequence"/>
</dbReference>
<comment type="caution">
    <text evidence="2">The sequence shown here is derived from an EMBL/GenBank/DDBJ whole genome shotgun (WGS) entry which is preliminary data.</text>
</comment>
<gene>
    <name evidence="2" type="ORF">PR001_g30175</name>
    <name evidence="1" type="ORF">PR002_g30257</name>
</gene>